<dbReference type="PROSITE" id="PS50977">
    <property type="entry name" value="HTH_TETR_2"/>
    <property type="match status" value="1"/>
</dbReference>
<evidence type="ECO:0000313" key="6">
    <source>
        <dbReference type="EMBL" id="GGG01591.1"/>
    </source>
</evidence>
<evidence type="ECO:0000256" key="3">
    <source>
        <dbReference type="ARBA" id="ARBA00023163"/>
    </source>
</evidence>
<evidence type="ECO:0000256" key="1">
    <source>
        <dbReference type="ARBA" id="ARBA00023015"/>
    </source>
</evidence>
<dbReference type="Pfam" id="PF21993">
    <property type="entry name" value="TetR_C_13_2"/>
    <property type="match status" value="1"/>
</dbReference>
<keyword evidence="1" id="KW-0805">Transcription regulation</keyword>
<dbReference type="SUPFAM" id="SSF48498">
    <property type="entry name" value="Tetracyclin repressor-like, C-terminal domain"/>
    <property type="match status" value="1"/>
</dbReference>
<dbReference type="SUPFAM" id="SSF46689">
    <property type="entry name" value="Homeodomain-like"/>
    <property type="match status" value="1"/>
</dbReference>
<keyword evidence="3" id="KW-0804">Transcription</keyword>
<dbReference type="PANTHER" id="PTHR47506">
    <property type="entry name" value="TRANSCRIPTIONAL REGULATORY PROTEIN"/>
    <property type="match status" value="1"/>
</dbReference>
<reference evidence="6" key="2">
    <citation type="submission" date="2020-09" db="EMBL/GenBank/DDBJ databases">
        <authorList>
            <person name="Sun Q."/>
            <person name="Sedlacek I."/>
        </authorList>
    </citation>
    <scope>NUCLEOTIDE SEQUENCE</scope>
    <source>
        <strain evidence="6">CCM 7905</strain>
    </source>
</reference>
<dbReference type="AlphaFoldDB" id="A0A917CVY8"/>
<dbReference type="Gene3D" id="1.10.357.10">
    <property type="entry name" value="Tetracycline Repressor, domain 2"/>
    <property type="match status" value="1"/>
</dbReference>
<protein>
    <submittedName>
        <fullName evidence="6">Transcriptional regulator, TetR family protein</fullName>
    </submittedName>
</protein>
<dbReference type="EMBL" id="BMCU01000002">
    <property type="protein sequence ID" value="GGG01591.1"/>
    <property type="molecule type" value="Genomic_DNA"/>
</dbReference>
<dbReference type="GO" id="GO:0003677">
    <property type="term" value="F:DNA binding"/>
    <property type="evidence" value="ECO:0007669"/>
    <property type="project" value="UniProtKB-UniRule"/>
</dbReference>
<name>A0A917CVY8_9NOCA</name>
<dbReference type="InterPro" id="IPR001647">
    <property type="entry name" value="HTH_TetR"/>
</dbReference>
<accession>A0A917CVY8</accession>
<dbReference type="InterPro" id="IPR036271">
    <property type="entry name" value="Tet_transcr_reg_TetR-rel_C_sf"/>
</dbReference>
<feature type="domain" description="HTH tetR-type" evidence="5">
    <location>
        <begin position="1"/>
        <end position="47"/>
    </location>
</feature>
<dbReference type="InterPro" id="IPR054156">
    <property type="entry name" value="YxaF_TetR_C"/>
</dbReference>
<evidence type="ECO:0000313" key="7">
    <source>
        <dbReference type="Proteomes" id="UP000654257"/>
    </source>
</evidence>
<reference evidence="6" key="1">
    <citation type="journal article" date="2014" name="Int. J. Syst. Evol. Microbiol.">
        <title>Complete genome sequence of Corynebacterium casei LMG S-19264T (=DSM 44701T), isolated from a smear-ripened cheese.</title>
        <authorList>
            <consortium name="US DOE Joint Genome Institute (JGI-PGF)"/>
            <person name="Walter F."/>
            <person name="Albersmeier A."/>
            <person name="Kalinowski J."/>
            <person name="Ruckert C."/>
        </authorList>
    </citation>
    <scope>NUCLEOTIDE SEQUENCE</scope>
    <source>
        <strain evidence="6">CCM 7905</strain>
    </source>
</reference>
<feature type="DNA-binding region" description="H-T-H motif" evidence="4">
    <location>
        <begin position="10"/>
        <end position="29"/>
    </location>
</feature>
<keyword evidence="7" id="KW-1185">Reference proteome</keyword>
<evidence type="ECO:0000256" key="4">
    <source>
        <dbReference type="PROSITE-ProRule" id="PRU00335"/>
    </source>
</evidence>
<comment type="caution">
    <text evidence="6">The sequence shown here is derived from an EMBL/GenBank/DDBJ whole genome shotgun (WGS) entry which is preliminary data.</text>
</comment>
<evidence type="ECO:0000256" key="2">
    <source>
        <dbReference type="ARBA" id="ARBA00023125"/>
    </source>
</evidence>
<evidence type="ECO:0000259" key="5">
    <source>
        <dbReference type="PROSITE" id="PS50977"/>
    </source>
</evidence>
<organism evidence="6 7">
    <name type="scientific">Rhodococcoides trifolii</name>
    <dbReference type="NCBI Taxonomy" id="908250"/>
    <lineage>
        <taxon>Bacteria</taxon>
        <taxon>Bacillati</taxon>
        <taxon>Actinomycetota</taxon>
        <taxon>Actinomycetes</taxon>
        <taxon>Mycobacteriales</taxon>
        <taxon>Nocardiaceae</taxon>
        <taxon>Rhodococcoides</taxon>
    </lineage>
</organism>
<sequence length="176" mass="18623">MYERGVAATSLDDVLVASGTGKSQMYHYFADKADLVIAVIEHQRDSVLNAQPELARVGSVEGITAWADAVVRQHTAKGGPFACPLGSLAAELKNDATFRPVVDAAFRRWEQPLADGLTAMQTRGDLAVNADPSRLAAMLVAALQGGMLLGRIAGDVAPLRDLLDAAVSRVAELRAK</sequence>
<keyword evidence="2 4" id="KW-0238">DNA-binding</keyword>
<dbReference type="Proteomes" id="UP000654257">
    <property type="component" value="Unassembled WGS sequence"/>
</dbReference>
<dbReference type="PANTHER" id="PTHR47506:SF1">
    <property type="entry name" value="HTH-TYPE TRANSCRIPTIONAL REGULATOR YJDC"/>
    <property type="match status" value="1"/>
</dbReference>
<dbReference type="Pfam" id="PF00440">
    <property type="entry name" value="TetR_N"/>
    <property type="match status" value="1"/>
</dbReference>
<proteinExistence type="predicted"/>
<gene>
    <name evidence="6" type="ORF">GCM10007304_14490</name>
</gene>
<dbReference type="InterPro" id="IPR009057">
    <property type="entry name" value="Homeodomain-like_sf"/>
</dbReference>